<organism evidence="2 3">
    <name type="scientific">Septoria linicola</name>
    <dbReference type="NCBI Taxonomy" id="215465"/>
    <lineage>
        <taxon>Eukaryota</taxon>
        <taxon>Fungi</taxon>
        <taxon>Dikarya</taxon>
        <taxon>Ascomycota</taxon>
        <taxon>Pezizomycotina</taxon>
        <taxon>Dothideomycetes</taxon>
        <taxon>Dothideomycetidae</taxon>
        <taxon>Mycosphaerellales</taxon>
        <taxon>Mycosphaerellaceae</taxon>
        <taxon>Septoria</taxon>
    </lineage>
</organism>
<evidence type="ECO:0000313" key="3">
    <source>
        <dbReference type="Proteomes" id="UP001056384"/>
    </source>
</evidence>
<evidence type="ECO:0000313" key="2">
    <source>
        <dbReference type="EMBL" id="USW58328.1"/>
    </source>
</evidence>
<feature type="compositionally biased region" description="Polar residues" evidence="1">
    <location>
        <begin position="660"/>
        <end position="671"/>
    </location>
</feature>
<dbReference type="AlphaFoldDB" id="A0A9Q9B3M1"/>
<dbReference type="EMBL" id="CP099428">
    <property type="protein sequence ID" value="USW58328.1"/>
    <property type="molecule type" value="Genomic_DNA"/>
</dbReference>
<feature type="compositionally biased region" description="Low complexity" evidence="1">
    <location>
        <begin position="615"/>
        <end position="627"/>
    </location>
</feature>
<protein>
    <submittedName>
        <fullName evidence="2">Uncharacterized protein</fullName>
    </submittedName>
</protein>
<proteinExistence type="predicted"/>
<feature type="region of interest" description="Disordered" evidence="1">
    <location>
        <begin position="364"/>
        <end position="417"/>
    </location>
</feature>
<keyword evidence="3" id="KW-1185">Reference proteome</keyword>
<dbReference type="Proteomes" id="UP001056384">
    <property type="component" value="Chromosome 11"/>
</dbReference>
<name>A0A9Q9B3M1_9PEZI</name>
<feature type="region of interest" description="Disordered" evidence="1">
    <location>
        <begin position="607"/>
        <end position="716"/>
    </location>
</feature>
<reference evidence="2" key="1">
    <citation type="submission" date="2022-06" db="EMBL/GenBank/DDBJ databases">
        <title>Complete genome sequences of two strains of the flax pathogen Septoria linicola.</title>
        <authorList>
            <person name="Lapalu N."/>
            <person name="Simon A."/>
            <person name="Demenou B."/>
            <person name="Paumier D."/>
            <person name="Guillot M.-P."/>
            <person name="Gout L."/>
            <person name="Valade R."/>
        </authorList>
    </citation>
    <scope>NUCLEOTIDE SEQUENCE</scope>
    <source>
        <strain evidence="2">SE15195</strain>
    </source>
</reference>
<evidence type="ECO:0000256" key="1">
    <source>
        <dbReference type="SAM" id="MobiDB-lite"/>
    </source>
</evidence>
<gene>
    <name evidence="2" type="ORF">Slin15195_G116470</name>
</gene>
<sequence>MAAAVDRGSQSSGSAQRGWLNPPTSLASGTSDFSSSTYAATRFSTQAQDANGLQVADDQLQFSSSRNQASSAHSALFASASVLGPVRSLYSAGFPQDNRESETRHGNAKVYDMALVPEARPDNDYLGFCRGAYNLQNGDRDAALQKAKEGGAYSRSGASSKTATAYYQKCKEPKCAFRSNFVSTDPNLLWSKTFEFPERALKLRWTFLAKSHVPQRPTMHNKHSYKCLFCVYQSAPEAAVYCGMEAYLDHVSSVHRGRNMDSVLLYKTRCLNDHIANDREAFDINLWPSTASKESMKVSEWLTDEFLDPAARKRKGTIDSVNSYYLTGIKPAEPVRKHDEDEGTDGMRDPSITAQADRLFAPSPQYKHIDPSLNPLAPTQTSSSGWDDPDGNPWAEAVPSRSRSHSGQQHSRASLEQYNSASIEQQLAESPTDMMSPVPQIPPRSQLRPLETVGIQQMQQSFAQTSIAGPPEESMNVCLGDIVQNYTEAIDILADMAQEAAQNLRVPPSPLLQFALSDAPPEILKLQQRGMGLFGPAFDSVDDSVVTSLQRTSRQLYSGLIRPLRQAARDPSFNDYPALIQFAEHGQQTTVTILKQRLAILHASSGSGLQKPAVPSHSLHPPSLSYPGSPPAHSRASSQDIPRLSHFSDDSHSAADSERQPSTASTGSSSHPVPAAPATPDSRRRSSMLGFLKHGIRSSSDSAPGQPRSEGGLSGMVKLDFRHRKHAEATYPSTQKAVELDSTAVLQK</sequence>
<feature type="compositionally biased region" description="Basic and acidic residues" evidence="1">
    <location>
        <begin position="646"/>
        <end position="659"/>
    </location>
</feature>
<accession>A0A9Q9B3M1</accession>
<feature type="compositionally biased region" description="Low complexity" evidence="1">
    <location>
        <begin position="405"/>
        <end position="414"/>
    </location>
</feature>
<feature type="compositionally biased region" description="Low complexity" evidence="1">
    <location>
        <begin position="7"/>
        <end position="18"/>
    </location>
</feature>
<feature type="region of interest" description="Disordered" evidence="1">
    <location>
        <begin position="1"/>
        <end position="31"/>
    </location>
</feature>
<feature type="compositionally biased region" description="Polar residues" evidence="1">
    <location>
        <begin position="22"/>
        <end position="31"/>
    </location>
</feature>